<feature type="region of interest" description="Disordered" evidence="1">
    <location>
        <begin position="100"/>
        <end position="121"/>
    </location>
</feature>
<dbReference type="PANTHER" id="PTHR43575">
    <property type="entry name" value="PROTEIN ABCI7, CHLOROPLASTIC"/>
    <property type="match status" value="1"/>
</dbReference>
<evidence type="ECO:0000259" key="2">
    <source>
        <dbReference type="Pfam" id="PF01458"/>
    </source>
</evidence>
<dbReference type="EMBL" id="JAUSTO010000003">
    <property type="protein sequence ID" value="MDQ0152048.1"/>
    <property type="molecule type" value="Genomic_DNA"/>
</dbReference>
<keyword evidence="4" id="KW-1185">Reference proteome</keyword>
<proteinExistence type="predicted"/>
<organism evidence="3 4">
    <name type="scientific">Moryella indoligenes</name>
    <dbReference type="NCBI Taxonomy" id="371674"/>
    <lineage>
        <taxon>Bacteria</taxon>
        <taxon>Bacillati</taxon>
        <taxon>Bacillota</taxon>
        <taxon>Clostridia</taxon>
        <taxon>Lachnospirales</taxon>
        <taxon>Lachnospiraceae</taxon>
        <taxon>Moryella</taxon>
    </lineage>
</organism>
<dbReference type="AlphaFoldDB" id="A0AAE4AJQ5"/>
<dbReference type="RefSeq" id="WP_106611539.1">
    <property type="nucleotide sequence ID" value="NZ_JAUSTO010000003.1"/>
</dbReference>
<dbReference type="Pfam" id="PF01458">
    <property type="entry name" value="SUFBD_core"/>
    <property type="match status" value="1"/>
</dbReference>
<feature type="compositionally biased region" description="Basic and acidic residues" evidence="1">
    <location>
        <begin position="105"/>
        <end position="120"/>
    </location>
</feature>
<evidence type="ECO:0000256" key="1">
    <source>
        <dbReference type="SAM" id="MobiDB-lite"/>
    </source>
</evidence>
<dbReference type="GO" id="GO:0016226">
    <property type="term" value="P:iron-sulfur cluster assembly"/>
    <property type="evidence" value="ECO:0007669"/>
    <property type="project" value="InterPro"/>
</dbReference>
<dbReference type="InterPro" id="IPR055346">
    <property type="entry name" value="Fe-S_cluster_assembly_SufBD"/>
</dbReference>
<dbReference type="InterPro" id="IPR037284">
    <property type="entry name" value="SUF_FeS_clus_asmbl_SufBD_sf"/>
</dbReference>
<reference evidence="3" key="1">
    <citation type="submission" date="2023-07" db="EMBL/GenBank/DDBJ databases">
        <title>Genomic Encyclopedia of Type Strains, Phase IV (KMG-IV): sequencing the most valuable type-strain genomes for metagenomic binning, comparative biology and taxonomic classification.</title>
        <authorList>
            <person name="Goeker M."/>
        </authorList>
    </citation>
    <scope>NUCLEOTIDE SEQUENCE</scope>
    <source>
        <strain evidence="3">DSM 19659</strain>
    </source>
</reference>
<evidence type="ECO:0000313" key="4">
    <source>
        <dbReference type="Proteomes" id="UP001241537"/>
    </source>
</evidence>
<protein>
    <recommendedName>
        <fullName evidence="2">SUF system FeS cluster assembly SufBD core domain-containing protein</fullName>
    </recommendedName>
</protein>
<dbReference type="PANTHER" id="PTHR43575:SF1">
    <property type="entry name" value="PROTEIN ABCI7, CHLOROPLASTIC"/>
    <property type="match status" value="1"/>
</dbReference>
<dbReference type="InterPro" id="IPR000825">
    <property type="entry name" value="SUF_FeS_clus_asmbl_SufBD_core"/>
</dbReference>
<dbReference type="SUPFAM" id="SSF101960">
    <property type="entry name" value="Stabilizer of iron transporter SufD"/>
    <property type="match status" value="1"/>
</dbReference>
<accession>A0AAE4AJQ5</accession>
<name>A0AAE4AJQ5_9FIRM</name>
<gene>
    <name evidence="3" type="ORF">J2S20_000730</name>
</gene>
<evidence type="ECO:0000313" key="3">
    <source>
        <dbReference type="EMBL" id="MDQ0152048.1"/>
    </source>
</evidence>
<comment type="caution">
    <text evidence="3">The sequence shown here is derived from an EMBL/GenBank/DDBJ whole genome shotgun (WGS) entry which is preliminary data.</text>
</comment>
<dbReference type="Proteomes" id="UP001241537">
    <property type="component" value="Unassembled WGS sequence"/>
</dbReference>
<feature type="domain" description="SUF system FeS cluster assembly SufBD core" evidence="2">
    <location>
        <begin position="125"/>
        <end position="350"/>
    </location>
</feature>
<sequence length="376" mass="40687">MKINTLATPTFGWLKMNGAELKKLPALQKLSPAIELPEGVRVEKTSGTAAFPAMRTGSGAEFGAALSAAGIPVLSCSVPDEMRVPERDALRLNFSLPDAEEEYDPSGKIDMRPDGKKKEGAPAAAGKFSAVNLSLGRNSALTVVMDYRSELSAKGLAGVQTRIRLAEGARLTLVQVVQLGDGYSFLNDVGAEAAERAELKVIHLILSGRHVYQGLSAALAGDRSHLAADIGYIAVGDSHYDMNYEVIHTGRKTNCEISAKGVMRDRASKVFRDTIDFKHGCAGAVGEETEDVLLMDETVSNRSIPIILCAEEDVVGNHGATIGRLDEELLFYMESRGMRRDEIYEMMAKARLDAIMRKIPDVKTRCALLESGEEEL</sequence>